<sequence length="82" mass="8983">MRTTLKRVGNSQGVIIPKPLLAQVGLERDVDIDVEDGAIVLRKPTRRPREGWASASRAIADANDDALVWPEFGNAGDSELTW</sequence>
<evidence type="ECO:0000313" key="4">
    <source>
        <dbReference type="Proteomes" id="UP001317532"/>
    </source>
</evidence>
<dbReference type="GO" id="GO:0003677">
    <property type="term" value="F:DNA binding"/>
    <property type="evidence" value="ECO:0007669"/>
    <property type="project" value="UniProtKB-UniRule"/>
</dbReference>
<dbReference type="InterPro" id="IPR037914">
    <property type="entry name" value="SpoVT-AbrB_sf"/>
</dbReference>
<gene>
    <name evidence="3" type="ORF">WPS_21080</name>
</gene>
<evidence type="ECO:0000313" key="3">
    <source>
        <dbReference type="EMBL" id="BDE06832.1"/>
    </source>
</evidence>
<evidence type="ECO:0000256" key="1">
    <source>
        <dbReference type="PROSITE-ProRule" id="PRU01076"/>
    </source>
</evidence>
<dbReference type="InterPro" id="IPR007159">
    <property type="entry name" value="SpoVT-AbrB_dom"/>
</dbReference>
<feature type="domain" description="SpoVT-AbrB" evidence="2">
    <location>
        <begin position="3"/>
        <end position="46"/>
    </location>
</feature>
<dbReference type="EMBL" id="AP025523">
    <property type="protein sequence ID" value="BDE06832.1"/>
    <property type="molecule type" value="Genomic_DNA"/>
</dbReference>
<reference evidence="3 4" key="1">
    <citation type="journal article" date="2022" name="ISME Commun">
        <title>Vulcanimicrobium alpinus gen. nov. sp. nov., the first cultivated representative of the candidate phylum 'Eremiobacterota', is a metabolically versatile aerobic anoxygenic phototroph.</title>
        <authorList>
            <person name="Yabe S."/>
            <person name="Muto K."/>
            <person name="Abe K."/>
            <person name="Yokota A."/>
            <person name="Staudigel H."/>
            <person name="Tebo B.M."/>
        </authorList>
    </citation>
    <scope>NUCLEOTIDE SEQUENCE [LARGE SCALE GENOMIC DNA]</scope>
    <source>
        <strain evidence="3 4">WC8-2</strain>
    </source>
</reference>
<dbReference type="SUPFAM" id="SSF89447">
    <property type="entry name" value="AbrB/MazE/MraZ-like"/>
    <property type="match status" value="1"/>
</dbReference>
<dbReference type="Gene3D" id="2.10.260.10">
    <property type="match status" value="1"/>
</dbReference>
<organism evidence="3 4">
    <name type="scientific">Vulcanimicrobium alpinum</name>
    <dbReference type="NCBI Taxonomy" id="3016050"/>
    <lineage>
        <taxon>Bacteria</taxon>
        <taxon>Bacillati</taxon>
        <taxon>Vulcanimicrobiota</taxon>
        <taxon>Vulcanimicrobiia</taxon>
        <taxon>Vulcanimicrobiales</taxon>
        <taxon>Vulcanimicrobiaceae</taxon>
        <taxon>Vulcanimicrobium</taxon>
    </lineage>
</organism>
<proteinExistence type="predicted"/>
<dbReference type="RefSeq" id="WP_405054881.1">
    <property type="nucleotide sequence ID" value="NZ_AP025523.1"/>
</dbReference>
<dbReference type="Pfam" id="PF04014">
    <property type="entry name" value="MazE_antitoxin"/>
    <property type="match status" value="1"/>
</dbReference>
<accession>A0AAN1XZ18</accession>
<dbReference type="SMART" id="SM00966">
    <property type="entry name" value="SpoVT_AbrB"/>
    <property type="match status" value="1"/>
</dbReference>
<dbReference type="PROSITE" id="PS51740">
    <property type="entry name" value="SPOVT_ABRB"/>
    <property type="match status" value="1"/>
</dbReference>
<dbReference type="AlphaFoldDB" id="A0AAN1XZ18"/>
<keyword evidence="4" id="KW-1185">Reference proteome</keyword>
<dbReference type="Proteomes" id="UP001317532">
    <property type="component" value="Chromosome"/>
</dbReference>
<dbReference type="KEGG" id="vab:WPS_21080"/>
<keyword evidence="1" id="KW-0238">DNA-binding</keyword>
<name>A0AAN1XZ18_UNVUL</name>
<protein>
    <recommendedName>
        <fullName evidence="2">SpoVT-AbrB domain-containing protein</fullName>
    </recommendedName>
</protein>
<evidence type="ECO:0000259" key="2">
    <source>
        <dbReference type="PROSITE" id="PS51740"/>
    </source>
</evidence>